<reference evidence="1" key="1">
    <citation type="journal article" date="2015" name="Nature">
        <title>Complex archaea that bridge the gap between prokaryotes and eukaryotes.</title>
        <authorList>
            <person name="Spang A."/>
            <person name="Saw J.H."/>
            <person name="Jorgensen S.L."/>
            <person name="Zaremba-Niedzwiedzka K."/>
            <person name="Martijn J."/>
            <person name="Lind A.E."/>
            <person name="van Eijk R."/>
            <person name="Schleper C."/>
            <person name="Guy L."/>
            <person name="Ettema T.J."/>
        </authorList>
    </citation>
    <scope>NUCLEOTIDE SEQUENCE</scope>
</reference>
<sequence length="88" mass="10495">MEEEYLEEDHKNTLVIEYPFHVGGQLADRVMWMGTINGEVLDYHSKKNLIEQAKEMKINWIVLRWKKGKPLRKVIVQSSKEVRDRGKR</sequence>
<proteinExistence type="predicted"/>
<gene>
    <name evidence="1" type="ORF">LCGC14_1153770</name>
</gene>
<evidence type="ECO:0000313" key="1">
    <source>
        <dbReference type="EMBL" id="KKM98859.1"/>
    </source>
</evidence>
<comment type="caution">
    <text evidence="1">The sequence shown here is derived from an EMBL/GenBank/DDBJ whole genome shotgun (WGS) entry which is preliminary data.</text>
</comment>
<dbReference type="AlphaFoldDB" id="A0A0F9LUQ6"/>
<name>A0A0F9LUQ6_9ZZZZ</name>
<protein>
    <submittedName>
        <fullName evidence="1">Uncharacterized protein</fullName>
    </submittedName>
</protein>
<dbReference type="EMBL" id="LAZR01005568">
    <property type="protein sequence ID" value="KKM98859.1"/>
    <property type="molecule type" value="Genomic_DNA"/>
</dbReference>
<accession>A0A0F9LUQ6</accession>
<organism evidence="1">
    <name type="scientific">marine sediment metagenome</name>
    <dbReference type="NCBI Taxonomy" id="412755"/>
    <lineage>
        <taxon>unclassified sequences</taxon>
        <taxon>metagenomes</taxon>
        <taxon>ecological metagenomes</taxon>
    </lineage>
</organism>